<evidence type="ECO:0000256" key="9">
    <source>
        <dbReference type="ARBA" id="ARBA00034739"/>
    </source>
</evidence>
<dbReference type="PANTHER" id="PTHR12869">
    <property type="entry name" value="SMALL SEVEN TRANSMEMBRANE DOMAIN-CONTAINING PROTEIN"/>
    <property type="match status" value="1"/>
</dbReference>
<organism evidence="14 15">
    <name type="scientific">Goodea atripinnis</name>
    <dbReference type="NCBI Taxonomy" id="208336"/>
    <lineage>
        <taxon>Eukaryota</taxon>
        <taxon>Metazoa</taxon>
        <taxon>Chordata</taxon>
        <taxon>Craniata</taxon>
        <taxon>Vertebrata</taxon>
        <taxon>Euteleostomi</taxon>
        <taxon>Actinopterygii</taxon>
        <taxon>Neopterygii</taxon>
        <taxon>Teleostei</taxon>
        <taxon>Neoteleostei</taxon>
        <taxon>Acanthomorphata</taxon>
        <taxon>Ovalentaria</taxon>
        <taxon>Atherinomorphae</taxon>
        <taxon>Cyprinodontiformes</taxon>
        <taxon>Goodeidae</taxon>
        <taxon>Goodea</taxon>
    </lineage>
</organism>
<evidence type="ECO:0000256" key="4">
    <source>
        <dbReference type="ARBA" id="ARBA00022692"/>
    </source>
</evidence>
<proteinExistence type="inferred from homology"/>
<dbReference type="PANTHER" id="PTHR12869:SF0">
    <property type="entry name" value="BOS COMPLEX SUBUNIT TMEM147"/>
    <property type="match status" value="1"/>
</dbReference>
<keyword evidence="4 12" id="KW-0812">Transmembrane</keyword>
<accession>A0ABV0N3G7</accession>
<dbReference type="InterPro" id="IPR019164">
    <property type="entry name" value="TMEM147"/>
</dbReference>
<feature type="transmembrane region" description="Helical" evidence="12">
    <location>
        <begin position="12"/>
        <end position="33"/>
    </location>
</feature>
<name>A0ABV0N3G7_9TELE</name>
<sequence length="410" mass="46885">MGRKGCPELMLLLLFNAVVWMEAMVIKTIYFHAQKLTWTEARQYCQRMYIDMLTWDTTDMDQVTKWLVEINYHDVWIGLRRDPEQPLVWRWINVKTGEGLTGEDVSESENWATSPQPNVSCLDRIAISGRRVVVVRWRDVGPPRDAARLPEPVGTLTGKGLTGEDVSQSKNWATGQQFKDRCGSYNSFLKKWYSKNCTKRLYFSCYEDNLVLVTENKTSSHHPPVFQMLFLATFFPTWEGGAGVYDFVGVSSKMFTEFMKSTVDLADLLGLHLVMSRNAGKGEYKIMVAAMGWATAELVMSRFLPLWVGARGIEFDWKYIQMSFDSNISLVHYIAMAAVVWMFTRYDLPKSFRLPVTVLLALCVYKAFLIELFVHVFLLGSWTVLLVKAVLTGAISLCSLFLFVTLVHSN</sequence>
<dbReference type="PROSITE" id="PS00615">
    <property type="entry name" value="C_TYPE_LECTIN_1"/>
    <property type="match status" value="1"/>
</dbReference>
<comment type="similarity">
    <text evidence="9">Belongs to the TMEM147 family.</text>
</comment>
<keyword evidence="6 12" id="KW-1133">Transmembrane helix</keyword>
<evidence type="ECO:0000313" key="15">
    <source>
        <dbReference type="Proteomes" id="UP001476798"/>
    </source>
</evidence>
<feature type="domain" description="C-type lectin" evidence="13">
    <location>
        <begin position="30"/>
        <end position="139"/>
    </location>
</feature>
<evidence type="ECO:0000256" key="10">
    <source>
        <dbReference type="ARBA" id="ARBA00034846"/>
    </source>
</evidence>
<gene>
    <name evidence="14" type="ORF">GOODEAATRI_019055</name>
</gene>
<evidence type="ECO:0000256" key="1">
    <source>
        <dbReference type="ARBA" id="ARBA00004477"/>
    </source>
</evidence>
<evidence type="ECO:0000256" key="3">
    <source>
        <dbReference type="ARBA" id="ARBA00022475"/>
    </source>
</evidence>
<feature type="transmembrane region" description="Helical" evidence="12">
    <location>
        <begin position="385"/>
        <end position="407"/>
    </location>
</feature>
<dbReference type="Pfam" id="PF09767">
    <property type="entry name" value="DUF2053"/>
    <property type="match status" value="1"/>
</dbReference>
<feature type="transmembrane region" description="Helical" evidence="12">
    <location>
        <begin position="356"/>
        <end position="379"/>
    </location>
</feature>
<comment type="subcellular location">
    <subcellularLocation>
        <location evidence="2">Cell membrane</location>
        <topology evidence="2">Multi-pass membrane protein</topology>
    </subcellularLocation>
    <subcellularLocation>
        <location evidence="1">Endoplasmic reticulum membrane</location>
        <topology evidence="1">Multi-pass membrane protein</topology>
    </subcellularLocation>
</comment>
<dbReference type="InterPro" id="IPR016187">
    <property type="entry name" value="CTDL_fold"/>
</dbReference>
<dbReference type="Proteomes" id="UP001476798">
    <property type="component" value="Unassembled WGS sequence"/>
</dbReference>
<evidence type="ECO:0000256" key="5">
    <source>
        <dbReference type="ARBA" id="ARBA00022824"/>
    </source>
</evidence>
<dbReference type="Pfam" id="PF00059">
    <property type="entry name" value="Lectin_C"/>
    <property type="match status" value="1"/>
</dbReference>
<feature type="transmembrane region" description="Helical" evidence="12">
    <location>
        <begin position="328"/>
        <end position="344"/>
    </location>
</feature>
<evidence type="ECO:0000256" key="2">
    <source>
        <dbReference type="ARBA" id="ARBA00004651"/>
    </source>
</evidence>
<protein>
    <recommendedName>
        <fullName evidence="10">BOS complex subunit TMEM147</fullName>
    </recommendedName>
    <alternativeName>
        <fullName evidence="11">Transmembrane protein 147</fullName>
    </alternativeName>
</protein>
<evidence type="ECO:0000256" key="6">
    <source>
        <dbReference type="ARBA" id="ARBA00022989"/>
    </source>
</evidence>
<evidence type="ECO:0000256" key="11">
    <source>
        <dbReference type="ARBA" id="ARBA00034899"/>
    </source>
</evidence>
<keyword evidence="5" id="KW-0256">Endoplasmic reticulum</keyword>
<evidence type="ECO:0000313" key="14">
    <source>
        <dbReference type="EMBL" id="MEQ2165626.1"/>
    </source>
</evidence>
<comment type="caution">
    <text evidence="14">The sequence shown here is derived from an EMBL/GenBank/DDBJ whole genome shotgun (WGS) entry which is preliminary data.</text>
</comment>
<evidence type="ECO:0000256" key="8">
    <source>
        <dbReference type="ARBA" id="ARBA00023157"/>
    </source>
</evidence>
<evidence type="ECO:0000256" key="7">
    <source>
        <dbReference type="ARBA" id="ARBA00023136"/>
    </source>
</evidence>
<dbReference type="EMBL" id="JAHRIO010021655">
    <property type="protein sequence ID" value="MEQ2165626.1"/>
    <property type="molecule type" value="Genomic_DNA"/>
</dbReference>
<keyword evidence="15" id="KW-1185">Reference proteome</keyword>
<keyword evidence="7 12" id="KW-0472">Membrane</keyword>
<evidence type="ECO:0000256" key="12">
    <source>
        <dbReference type="SAM" id="Phobius"/>
    </source>
</evidence>
<dbReference type="Gene3D" id="3.10.100.10">
    <property type="entry name" value="Mannose-Binding Protein A, subunit A"/>
    <property type="match status" value="1"/>
</dbReference>
<reference evidence="14 15" key="1">
    <citation type="submission" date="2021-06" db="EMBL/GenBank/DDBJ databases">
        <authorList>
            <person name="Palmer J.M."/>
        </authorList>
    </citation>
    <scope>NUCLEOTIDE SEQUENCE [LARGE SCALE GENOMIC DNA]</scope>
    <source>
        <strain evidence="14 15">GA_2019</strain>
        <tissue evidence="14">Muscle</tissue>
    </source>
</reference>
<dbReference type="InterPro" id="IPR018378">
    <property type="entry name" value="C-type_lectin_CS"/>
</dbReference>
<dbReference type="InterPro" id="IPR001304">
    <property type="entry name" value="C-type_lectin-like"/>
</dbReference>
<evidence type="ECO:0000259" key="13">
    <source>
        <dbReference type="PROSITE" id="PS50041"/>
    </source>
</evidence>
<dbReference type="PROSITE" id="PS50041">
    <property type="entry name" value="C_TYPE_LECTIN_2"/>
    <property type="match status" value="1"/>
</dbReference>
<dbReference type="InterPro" id="IPR016186">
    <property type="entry name" value="C-type_lectin-like/link_sf"/>
</dbReference>
<keyword evidence="8" id="KW-1015">Disulfide bond</keyword>
<keyword evidence="3" id="KW-1003">Cell membrane</keyword>
<dbReference type="SUPFAM" id="SSF56436">
    <property type="entry name" value="C-type lectin-like"/>
    <property type="match status" value="1"/>
</dbReference>